<reference evidence="1 2" key="1">
    <citation type="submission" date="2018-10" db="EMBL/GenBank/DDBJ databases">
        <title>A high-quality apple genome assembly.</title>
        <authorList>
            <person name="Hu J."/>
        </authorList>
    </citation>
    <scope>NUCLEOTIDE SEQUENCE [LARGE SCALE GENOMIC DNA]</scope>
    <source>
        <strain evidence="2">cv. HFTH1</strain>
        <tissue evidence="1">Young leaf</tissue>
    </source>
</reference>
<keyword evidence="2" id="KW-1185">Reference proteome</keyword>
<proteinExistence type="predicted"/>
<gene>
    <name evidence="1" type="ORF">DVH24_037727</name>
</gene>
<organism evidence="1 2">
    <name type="scientific">Malus domestica</name>
    <name type="common">Apple</name>
    <name type="synonym">Pyrus malus</name>
    <dbReference type="NCBI Taxonomy" id="3750"/>
    <lineage>
        <taxon>Eukaryota</taxon>
        <taxon>Viridiplantae</taxon>
        <taxon>Streptophyta</taxon>
        <taxon>Embryophyta</taxon>
        <taxon>Tracheophyta</taxon>
        <taxon>Spermatophyta</taxon>
        <taxon>Magnoliopsida</taxon>
        <taxon>eudicotyledons</taxon>
        <taxon>Gunneridae</taxon>
        <taxon>Pentapetalae</taxon>
        <taxon>rosids</taxon>
        <taxon>fabids</taxon>
        <taxon>Rosales</taxon>
        <taxon>Rosaceae</taxon>
        <taxon>Amygdaloideae</taxon>
        <taxon>Maleae</taxon>
        <taxon>Malus</taxon>
    </lineage>
</organism>
<evidence type="ECO:0000313" key="1">
    <source>
        <dbReference type="EMBL" id="RXI00179.1"/>
    </source>
</evidence>
<dbReference type="AlphaFoldDB" id="A0A498JW98"/>
<evidence type="ECO:0000313" key="2">
    <source>
        <dbReference type="Proteomes" id="UP000290289"/>
    </source>
</evidence>
<sequence>MDTIRSYKSWSPYNLGIGMLRKKPIFLSTRPLCSTDTTSRKLLFGQTVYPNREEASFIDQVWDNVLKVHMSIKVLKKNLQVGERVKLARLNERMKTVEGTFTRFENSTIRAPPGTTNSQ</sequence>
<dbReference type="EMBL" id="RDQH01000331">
    <property type="protein sequence ID" value="RXI00179.1"/>
    <property type="molecule type" value="Genomic_DNA"/>
</dbReference>
<comment type="caution">
    <text evidence="1">The sequence shown here is derived from an EMBL/GenBank/DDBJ whole genome shotgun (WGS) entry which is preliminary data.</text>
</comment>
<dbReference type="Proteomes" id="UP000290289">
    <property type="component" value="Chromosome 5"/>
</dbReference>
<protein>
    <submittedName>
        <fullName evidence="1">Uncharacterized protein</fullName>
    </submittedName>
</protein>
<accession>A0A498JW98</accession>
<name>A0A498JW98_MALDO</name>